<protein>
    <recommendedName>
        <fullName evidence="3">DUF2478 domain-containing protein</fullName>
    </recommendedName>
</protein>
<dbReference type="Proteomes" id="UP000184932">
    <property type="component" value="Unassembled WGS sequence"/>
</dbReference>
<dbReference type="RefSeq" id="WP_074254413.1">
    <property type="nucleotide sequence ID" value="NZ_FSRL01000001.1"/>
</dbReference>
<keyword evidence="2" id="KW-1185">Reference proteome</keyword>
<dbReference type="AlphaFoldDB" id="A0A1N6E0E2"/>
<evidence type="ECO:0000313" key="2">
    <source>
        <dbReference type="Proteomes" id="UP000184932"/>
    </source>
</evidence>
<evidence type="ECO:0008006" key="3">
    <source>
        <dbReference type="Google" id="ProtNLM"/>
    </source>
</evidence>
<name>A0A1N6E0E2_9RHOB</name>
<gene>
    <name evidence="1" type="ORF">SAMN05444002_0203</name>
</gene>
<sequence length="176" mass="18690">MTLAYITLKGRGRTDAFIAKAAHALMRDGLRLCGTVRAAAPAPAGHPCDMDLRILPDGPDYRISQSLGPGARGCRLDSGVIEAIASDVETRLDRTDLLIVNKFGKLEAQGRGLCPAMTQALDADIPVLVGVNAMNLDDFLEFSDGMATSLPPSLDTLRTWARQTSAKARAGLPMPS</sequence>
<proteinExistence type="predicted"/>
<accession>A0A1N6E0E2</accession>
<evidence type="ECO:0000313" key="1">
    <source>
        <dbReference type="EMBL" id="SIN76505.1"/>
    </source>
</evidence>
<dbReference type="EMBL" id="FSRL01000001">
    <property type="protein sequence ID" value="SIN76505.1"/>
    <property type="molecule type" value="Genomic_DNA"/>
</dbReference>
<dbReference type="STRING" id="1217970.SAMN05444002_0203"/>
<organism evidence="1 2">
    <name type="scientific">Vannielia litorea</name>
    <dbReference type="NCBI Taxonomy" id="1217970"/>
    <lineage>
        <taxon>Bacteria</taxon>
        <taxon>Pseudomonadati</taxon>
        <taxon>Pseudomonadota</taxon>
        <taxon>Alphaproteobacteria</taxon>
        <taxon>Rhodobacterales</taxon>
        <taxon>Paracoccaceae</taxon>
        <taxon>Vannielia</taxon>
    </lineage>
</organism>
<dbReference type="OrthoDB" id="5918880at2"/>
<dbReference type="Pfam" id="PF10649">
    <property type="entry name" value="DUF2478"/>
    <property type="match status" value="1"/>
</dbReference>
<reference evidence="2" key="1">
    <citation type="submission" date="2016-11" db="EMBL/GenBank/DDBJ databases">
        <authorList>
            <person name="Varghese N."/>
            <person name="Submissions S."/>
        </authorList>
    </citation>
    <scope>NUCLEOTIDE SEQUENCE [LARGE SCALE GENOMIC DNA]</scope>
    <source>
        <strain evidence="2">DSM 29440</strain>
    </source>
</reference>
<dbReference type="InterPro" id="IPR018912">
    <property type="entry name" value="DUF2478"/>
</dbReference>